<evidence type="ECO:0000256" key="6">
    <source>
        <dbReference type="SAM" id="MobiDB-lite"/>
    </source>
</evidence>
<feature type="coiled-coil region" evidence="5">
    <location>
        <begin position="1042"/>
        <end position="1139"/>
    </location>
</feature>
<feature type="region of interest" description="Disordered" evidence="6">
    <location>
        <begin position="1"/>
        <end position="190"/>
    </location>
</feature>
<comment type="subcellular location">
    <subcellularLocation>
        <location evidence="1">Cytoplasm</location>
        <location evidence="1">Cytoskeleton</location>
        <location evidence="1">Microtubule organizing center</location>
        <location evidence="1">Centrosome</location>
        <location evidence="1">Centriole</location>
    </subcellularLocation>
</comment>
<dbReference type="SUPFAM" id="SSF58100">
    <property type="entry name" value="Bacterial hemolysins"/>
    <property type="match status" value="1"/>
</dbReference>
<keyword evidence="3" id="KW-0206">Cytoskeleton</keyword>
<dbReference type="PANTHER" id="PTHR20544:SF0">
    <property type="entry name" value="NUCLEOPROTEIN TPR_MLP1 DOMAIN-CONTAINING PROTEIN"/>
    <property type="match status" value="1"/>
</dbReference>
<keyword evidence="2" id="KW-0963">Cytoplasm</keyword>
<feature type="coiled-coil region" evidence="5">
    <location>
        <begin position="601"/>
        <end position="649"/>
    </location>
</feature>
<feature type="compositionally biased region" description="Polar residues" evidence="6">
    <location>
        <begin position="22"/>
        <end position="34"/>
    </location>
</feature>
<feature type="coiled-coil region" evidence="5">
    <location>
        <begin position="1371"/>
        <end position="1433"/>
    </location>
</feature>
<gene>
    <name evidence="7" type="ORF">HK105_204937</name>
</gene>
<name>A0ABR4N7M2_9FUNG</name>
<comment type="similarity">
    <text evidence="4">Belongs to the CEP135/TSGA10 family.</text>
</comment>
<accession>A0ABR4N7M2</accession>
<feature type="coiled-coil region" evidence="5">
    <location>
        <begin position="1217"/>
        <end position="1307"/>
    </location>
</feature>
<protein>
    <submittedName>
        <fullName evidence="7">Uncharacterized protein</fullName>
    </submittedName>
</protein>
<feature type="coiled-coil region" evidence="5">
    <location>
        <begin position="700"/>
        <end position="751"/>
    </location>
</feature>
<dbReference type="Gene3D" id="1.10.287.1490">
    <property type="match status" value="2"/>
</dbReference>
<feature type="region of interest" description="Disordered" evidence="6">
    <location>
        <begin position="445"/>
        <end position="472"/>
    </location>
</feature>
<feature type="coiled-coil region" evidence="5">
    <location>
        <begin position="305"/>
        <end position="332"/>
    </location>
</feature>
<evidence type="ECO:0000256" key="5">
    <source>
        <dbReference type="SAM" id="Coils"/>
    </source>
</evidence>
<evidence type="ECO:0000256" key="3">
    <source>
        <dbReference type="ARBA" id="ARBA00023212"/>
    </source>
</evidence>
<feature type="coiled-coil region" evidence="5">
    <location>
        <begin position="231"/>
        <end position="265"/>
    </location>
</feature>
<reference evidence="7 8" key="1">
    <citation type="submission" date="2023-09" db="EMBL/GenBank/DDBJ databases">
        <title>Pangenome analysis of Batrachochytrium dendrobatidis and related Chytrids.</title>
        <authorList>
            <person name="Yacoub M.N."/>
            <person name="Stajich J.E."/>
            <person name="James T.Y."/>
        </authorList>
    </citation>
    <scope>NUCLEOTIDE SEQUENCE [LARGE SCALE GENOMIC DNA]</scope>
    <source>
        <strain evidence="7 8">JEL0888</strain>
    </source>
</reference>
<feature type="coiled-coil region" evidence="5">
    <location>
        <begin position="390"/>
        <end position="445"/>
    </location>
</feature>
<dbReference type="InterPro" id="IPR035921">
    <property type="entry name" value="F/V-ATP_Csub_sf"/>
</dbReference>
<organism evidence="7 8">
    <name type="scientific">Polyrhizophydium stewartii</name>
    <dbReference type="NCBI Taxonomy" id="2732419"/>
    <lineage>
        <taxon>Eukaryota</taxon>
        <taxon>Fungi</taxon>
        <taxon>Fungi incertae sedis</taxon>
        <taxon>Chytridiomycota</taxon>
        <taxon>Chytridiomycota incertae sedis</taxon>
        <taxon>Chytridiomycetes</taxon>
        <taxon>Rhizophydiales</taxon>
        <taxon>Rhizophydiales incertae sedis</taxon>
        <taxon>Polyrhizophydium</taxon>
    </lineage>
</organism>
<feature type="compositionally biased region" description="Low complexity" evidence="6">
    <location>
        <begin position="40"/>
        <end position="54"/>
    </location>
</feature>
<keyword evidence="5" id="KW-0175">Coiled coil</keyword>
<sequence>MTISASALEPPEKDPPPRQAPTAVSEQEQRQVQDVQAEGQPSQPAPSQRPAFAAHASVHFPEPPRTLLGRREAEPLESDDARGLRGLVGRPGGVQHLDRLPAGTAASAGLGARPPAPASHPANASGSQPPLSQPGAASAPTSRATATGPAGHTAAALAAAAAALEQRAASPTRPPSPARSPSRPRWRGDDDQYLTLRHRLDQLDYREYLHPDSLDLVQRLLVDLVQTTETARTFKNQLELAAADRDAAQEQIQPLRQELARLTAENNHLHSDLIALADERDARERRTATNARNLETQMADMRFMASQYAHRVEEEQRRAEETRNKVEEVLGRIGVVQSVPAGKPASSSEAAKAEKMFQRLQKIDIETGLEPLDSVPVYFSPPDPAIGDMLKLAEGQIESLTKATKELEAKNTDLENEIQVTREQLSKREREIQRLGAQLEIARAQQYGPAPVQRSEKDNPSKQHIKGSSRTAGIHDIETAKDRIDQLEIQVEYLQDHIDGLEKELATYEAERGTVQTAFVSERDQLASDLQAERERTAGLLKNLSKLESMVNDLNLARNASPAPKQGTNQFLSAPQASAYPTGAAASTSSGLASKPGQPAVVKHLKQIADLTDKLKQAQQKLEQANRRLGTLSSEKQKLTQELEQLKASVAKGGDAKSGKNQQIPRFVEVGVSTRDSPVRSAKSVTIDPYTDADDSMRHMRDLELNQINLEAQLRRADAQLAHLDATRRDLEQHRAKVASLQRECDSLASQLSLVTSKLENTERFGKELMANQKHVLDELTNTQRERDDLLRALENFGDQVTQLHSRVQSVTSDRDNMALLYDQVNREVQRLRSGALAAGQAQGASHAKHLATSAQEARDADRTAGDRTLQELRDSETQLKARVADLESEIAKLQGDLQATVVRQKETGASASEALSQLEAEVERLKAALEVAQQDKIPLQSEIQALRLQVERLQDEKQGLLHDAERIKVRISQLEMDHERDQFQIRDLRSKISEAEAELEKATGDVEQLRSAAGEREKVLSQQRQLLVDIDRERDGFQSDLDKKAERILELVDQLNRARGEAAQTAQELVSLRDQFESVVRTMNQQDRELDSLQRQLDQAMREREHFEVQAQRNADEARALGADLAALTRENQILNAELMDTSVARDRFKAELTECENQIHYLDELIQSKEHERGQLMASYRKLISDHERLDHIARVSADEIGKLKMEMIMRDKSEHQLRAELEGTRQELAKLRSEIKSYELLRNESEKQLATTERTHKHLEADRIRLSRQLQTAQTVLDNLHRSKEQVQRQLDEALSENQRLLVAQDRMNVELQQLDSYLSAERLKSSRLETSLNTERSKLAKMLATGKSSKERPDSKDAAETAWREVSEEQQHKIAELRTQLESQNQEVLGLRQRVGLLVKDVESSRNEKREILRKLADSEAMVNDLRKDLLAKESAIHDIYSLRTGDADDSEGISQISSGNPTMSKVEREILNTQKERLETDKRLAKRTALHEATVLGQRIAAPAGASAALDTSMLQPTSVSSIEGTGTSSYSVSEALDGSDDIEAPLGGEACPYFAPFLGLAGAASAMMFSAVGAAYGTAKAGIGIAGIGAFKPEL</sequence>
<evidence type="ECO:0000313" key="7">
    <source>
        <dbReference type="EMBL" id="KAL2915535.1"/>
    </source>
</evidence>
<feature type="compositionally biased region" description="Low complexity" evidence="6">
    <location>
        <begin position="134"/>
        <end position="171"/>
    </location>
</feature>
<dbReference type="PANTHER" id="PTHR20544">
    <property type="entry name" value="CENTROSOMAL PROTEIN CEP135"/>
    <property type="match status" value="1"/>
</dbReference>
<dbReference type="Gene3D" id="1.20.120.610">
    <property type="entry name" value="lithium bound rotor ring of v- atpase"/>
    <property type="match status" value="1"/>
</dbReference>
<evidence type="ECO:0000313" key="8">
    <source>
        <dbReference type="Proteomes" id="UP001527925"/>
    </source>
</evidence>
<dbReference type="EMBL" id="JADGIZ020000023">
    <property type="protein sequence ID" value="KAL2915535.1"/>
    <property type="molecule type" value="Genomic_DNA"/>
</dbReference>
<evidence type="ECO:0000256" key="1">
    <source>
        <dbReference type="ARBA" id="ARBA00004114"/>
    </source>
</evidence>
<evidence type="ECO:0000256" key="2">
    <source>
        <dbReference type="ARBA" id="ARBA00022490"/>
    </source>
</evidence>
<proteinExistence type="inferred from homology"/>
<keyword evidence="8" id="KW-1185">Reference proteome</keyword>
<dbReference type="Proteomes" id="UP001527925">
    <property type="component" value="Unassembled WGS sequence"/>
</dbReference>
<feature type="compositionally biased region" description="Basic and acidic residues" evidence="6">
    <location>
        <begin position="69"/>
        <end position="83"/>
    </location>
</feature>
<evidence type="ECO:0000256" key="4">
    <source>
        <dbReference type="ARBA" id="ARBA00038123"/>
    </source>
</evidence>
<feature type="coiled-coil region" evidence="5">
    <location>
        <begin position="477"/>
        <end position="518"/>
    </location>
</feature>
<dbReference type="InterPro" id="IPR051877">
    <property type="entry name" value="Centriole_BasalBody_StrucProt"/>
</dbReference>
<dbReference type="CDD" id="cd22292">
    <property type="entry name" value="cc_Cep135_MBD"/>
    <property type="match status" value="1"/>
</dbReference>
<feature type="coiled-coil region" evidence="5">
    <location>
        <begin position="870"/>
        <end position="1013"/>
    </location>
</feature>
<comment type="caution">
    <text evidence="7">The sequence shown here is derived from an EMBL/GenBank/DDBJ whole genome shotgun (WGS) entry which is preliminary data.</text>
</comment>